<proteinExistence type="predicted"/>
<keyword evidence="3" id="KW-1185">Reference proteome</keyword>
<dbReference type="AlphaFoldDB" id="A0A1I1ZAS8"/>
<dbReference type="OrthoDB" id="5291250at2"/>
<evidence type="ECO:0000313" key="2">
    <source>
        <dbReference type="EMBL" id="SFE28954.1"/>
    </source>
</evidence>
<name>A0A1I1ZAS8_9ACTN</name>
<evidence type="ECO:0000313" key="3">
    <source>
        <dbReference type="Proteomes" id="UP000199323"/>
    </source>
</evidence>
<reference evidence="2 3" key="1">
    <citation type="submission" date="2016-10" db="EMBL/GenBank/DDBJ databases">
        <authorList>
            <person name="de Groot N.N."/>
        </authorList>
    </citation>
    <scope>NUCLEOTIDE SEQUENCE [LARGE SCALE GENOMIC DNA]</scope>
    <source>
        <strain evidence="2 3">CGMCC 4.3510</strain>
    </source>
</reference>
<feature type="compositionally biased region" description="Basic and acidic residues" evidence="1">
    <location>
        <begin position="106"/>
        <end position="116"/>
    </location>
</feature>
<accession>A0A1I1ZAS8</accession>
<gene>
    <name evidence="2" type="ORF">SAMN05216251_102388</name>
</gene>
<dbReference type="RefSeq" id="WP_093712054.1">
    <property type="nucleotide sequence ID" value="NZ_FONG01000002.1"/>
</dbReference>
<dbReference type="InterPro" id="IPR010148">
    <property type="entry name" value="CRISPR-assoc_prot_CT1975"/>
</dbReference>
<dbReference type="NCBIfam" id="TIGR01869">
    <property type="entry name" value="casC_Cse4"/>
    <property type="match status" value="1"/>
</dbReference>
<dbReference type="Proteomes" id="UP000199323">
    <property type="component" value="Unassembled WGS sequence"/>
</dbReference>
<organism evidence="2 3">
    <name type="scientific">Actinacidiphila alni</name>
    <dbReference type="NCBI Taxonomy" id="380248"/>
    <lineage>
        <taxon>Bacteria</taxon>
        <taxon>Bacillati</taxon>
        <taxon>Actinomycetota</taxon>
        <taxon>Actinomycetes</taxon>
        <taxon>Kitasatosporales</taxon>
        <taxon>Streptomycetaceae</taxon>
        <taxon>Actinacidiphila</taxon>
    </lineage>
</organism>
<dbReference type="EMBL" id="FONG01000002">
    <property type="protein sequence ID" value="SFE28954.1"/>
    <property type="molecule type" value="Genomic_DNA"/>
</dbReference>
<dbReference type="Pfam" id="PF09344">
    <property type="entry name" value="Cas_CT1975"/>
    <property type="match status" value="1"/>
</dbReference>
<protein>
    <submittedName>
        <fullName evidence="2">CRISPR system Cascade subunit CasC</fullName>
    </submittedName>
</protein>
<feature type="region of interest" description="Disordered" evidence="1">
    <location>
        <begin position="101"/>
        <end position="122"/>
    </location>
</feature>
<sequence>MTRTILDVHILQTVPPSNINRDDTGSPKTAVYGGVRRARVSSQAWKRATREAFDDLVDPADLGVRTKKVAEALAERILAHEPALDRTDALALAAEALRTATGSKIDPPKRKAKEGEPEPAPESSYLMFLSARQLDALAELALKGSEGKGDVAVLKDFFKNKENKALAKRLVDTRHSVDIALFGRMVADDADLNVEAATQVAHALSVHAVDNESDYYTAVDDRNTGAEPGAGMIGVVDFNSATLYRYAALDVDRLHANLGEGLHADEHAAAPTRHAVEAFLEGFITSLPTGKVNTFGNHTLPSVVLVKLRSKRPVSFVAAFERAVTPARREDGFVSEACRRLAAHVPDLEAAYGIAEDDGTWLVRVGEETEPLSELGDSVSIPELVTAVGESVTQRLLHGVPADAAAQGRGA</sequence>
<dbReference type="STRING" id="380248.SAMN05216251_102388"/>
<evidence type="ECO:0000256" key="1">
    <source>
        <dbReference type="SAM" id="MobiDB-lite"/>
    </source>
</evidence>